<dbReference type="InterPro" id="IPR000763">
    <property type="entry name" value="Catalase_peroxidase"/>
</dbReference>
<comment type="caution">
    <text evidence="7">The sequence shown here is derived from an EMBL/GenBank/DDBJ whole genome shotgun (WGS) entry which is preliminary data.</text>
</comment>
<evidence type="ECO:0000256" key="3">
    <source>
        <dbReference type="ARBA" id="ARBA00022617"/>
    </source>
</evidence>
<dbReference type="PANTHER" id="PTHR30555:SF0">
    <property type="entry name" value="CATALASE-PEROXIDASE"/>
    <property type="match status" value="1"/>
</dbReference>
<reference evidence="7 8" key="1">
    <citation type="submission" date="2020-08" db="EMBL/GenBank/DDBJ databases">
        <title>Genomic Encyclopedia of Type Strains, Phase IV (KMG-IV): sequencing the most valuable type-strain genomes for metagenomic binning, comparative biology and taxonomic classification.</title>
        <authorList>
            <person name="Goeker M."/>
        </authorList>
    </citation>
    <scope>NUCLEOTIDE SEQUENCE [LARGE SCALE GENOMIC DNA]</scope>
    <source>
        <strain evidence="7 8">DSM 11490</strain>
    </source>
</reference>
<evidence type="ECO:0000256" key="4">
    <source>
        <dbReference type="ARBA" id="ARBA00022723"/>
    </source>
</evidence>
<dbReference type="Proteomes" id="UP000543554">
    <property type="component" value="Unassembled WGS sequence"/>
</dbReference>
<accession>A0AA40RXR1</accession>
<keyword evidence="3" id="KW-0349">Heme</keyword>
<evidence type="ECO:0000313" key="8">
    <source>
        <dbReference type="Proteomes" id="UP000543554"/>
    </source>
</evidence>
<organism evidence="7 8">
    <name type="scientific">Methylorubrum thiocyanatum</name>
    <dbReference type="NCBI Taxonomy" id="47958"/>
    <lineage>
        <taxon>Bacteria</taxon>
        <taxon>Pseudomonadati</taxon>
        <taxon>Pseudomonadota</taxon>
        <taxon>Alphaproteobacteria</taxon>
        <taxon>Hyphomicrobiales</taxon>
        <taxon>Methylobacteriaceae</taxon>
        <taxon>Methylorubrum</taxon>
    </lineage>
</organism>
<evidence type="ECO:0000256" key="6">
    <source>
        <dbReference type="ARBA" id="ARBA00023004"/>
    </source>
</evidence>
<keyword evidence="6" id="KW-0408">Iron</keyword>
<dbReference type="GO" id="GO:0004096">
    <property type="term" value="F:catalase activity"/>
    <property type="evidence" value="ECO:0007669"/>
    <property type="project" value="InterPro"/>
</dbReference>
<evidence type="ECO:0000256" key="5">
    <source>
        <dbReference type="ARBA" id="ARBA00023002"/>
    </source>
</evidence>
<dbReference type="AlphaFoldDB" id="A0AA40RXR1"/>
<dbReference type="GO" id="GO:0042744">
    <property type="term" value="P:hydrogen peroxide catabolic process"/>
    <property type="evidence" value="ECO:0007669"/>
    <property type="project" value="TreeGrafter"/>
</dbReference>
<keyword evidence="5 7" id="KW-0560">Oxidoreductase</keyword>
<sequence length="67" mass="7410">MAFELVDRASGAAKFTATRCVLVFGSNAQLRSVAEVYAGSDGVTRFAENFAKVWDKVMMPDRYDVRS</sequence>
<name>A0AA40RXR1_9HYPH</name>
<protein>
    <submittedName>
        <fullName evidence="7">Catalase-peroxidase</fullName>
        <ecNumber evidence="7">1.11.1.21</ecNumber>
    </submittedName>
</protein>
<evidence type="ECO:0000313" key="7">
    <source>
        <dbReference type="EMBL" id="MBA8910953.1"/>
    </source>
</evidence>
<dbReference type="GO" id="GO:0046872">
    <property type="term" value="F:metal ion binding"/>
    <property type="evidence" value="ECO:0007669"/>
    <property type="project" value="UniProtKB-KW"/>
</dbReference>
<dbReference type="EC" id="1.11.1.21" evidence="7"/>
<keyword evidence="4" id="KW-0479">Metal-binding</keyword>
<dbReference type="Gene3D" id="1.10.420.10">
    <property type="entry name" value="Peroxidase, domain 2"/>
    <property type="match status" value="1"/>
</dbReference>
<dbReference type="GO" id="GO:0020037">
    <property type="term" value="F:heme binding"/>
    <property type="evidence" value="ECO:0007669"/>
    <property type="project" value="InterPro"/>
</dbReference>
<dbReference type="EMBL" id="JACJIB010000001">
    <property type="protein sequence ID" value="MBA8910953.1"/>
    <property type="molecule type" value="Genomic_DNA"/>
</dbReference>
<dbReference type="SUPFAM" id="SSF48113">
    <property type="entry name" value="Heme-dependent peroxidases"/>
    <property type="match status" value="1"/>
</dbReference>
<keyword evidence="8" id="KW-1185">Reference proteome</keyword>
<proteinExistence type="predicted"/>
<dbReference type="PANTHER" id="PTHR30555">
    <property type="entry name" value="HYDROPEROXIDASE I, BIFUNCTIONAL CATALASE-PEROXIDASE"/>
    <property type="match status" value="1"/>
</dbReference>
<dbReference type="Gene3D" id="1.10.520.10">
    <property type="match status" value="1"/>
</dbReference>
<dbReference type="GO" id="GO:0070301">
    <property type="term" value="P:cellular response to hydrogen peroxide"/>
    <property type="evidence" value="ECO:0007669"/>
    <property type="project" value="TreeGrafter"/>
</dbReference>
<dbReference type="InterPro" id="IPR010255">
    <property type="entry name" value="Haem_peroxidase_sf"/>
</dbReference>
<evidence type="ECO:0000256" key="2">
    <source>
        <dbReference type="ARBA" id="ARBA00022559"/>
    </source>
</evidence>
<dbReference type="GO" id="GO:0005829">
    <property type="term" value="C:cytosol"/>
    <property type="evidence" value="ECO:0007669"/>
    <property type="project" value="TreeGrafter"/>
</dbReference>
<keyword evidence="2 7" id="KW-0575">Peroxidase</keyword>
<gene>
    <name evidence="7" type="ORF">HNR51_000015</name>
</gene>
<comment type="cofactor">
    <cofactor evidence="1">
        <name>heme b</name>
        <dbReference type="ChEBI" id="CHEBI:60344"/>
    </cofactor>
</comment>
<evidence type="ECO:0000256" key="1">
    <source>
        <dbReference type="ARBA" id="ARBA00001970"/>
    </source>
</evidence>